<keyword evidence="4 16" id="KW-0808">Transferase</keyword>
<evidence type="ECO:0000256" key="8">
    <source>
        <dbReference type="ARBA" id="ARBA00022763"/>
    </source>
</evidence>
<dbReference type="InterPro" id="IPR008918">
    <property type="entry name" value="HhH2"/>
</dbReference>
<dbReference type="FunFam" id="1.20.1060.10:FF:000001">
    <property type="entry name" value="DNA polymerase I"/>
    <property type="match status" value="1"/>
</dbReference>
<keyword evidence="22" id="KW-1185">Reference proteome</keyword>
<evidence type="ECO:0000256" key="12">
    <source>
        <dbReference type="ARBA" id="ARBA00023125"/>
    </source>
</evidence>
<dbReference type="InterPro" id="IPR036397">
    <property type="entry name" value="RNaseH_sf"/>
</dbReference>
<evidence type="ECO:0000256" key="15">
    <source>
        <dbReference type="NCBIfam" id="TIGR00593"/>
    </source>
</evidence>
<dbReference type="Pfam" id="PF00476">
    <property type="entry name" value="DNA_pol_A"/>
    <property type="match status" value="1"/>
</dbReference>
<dbReference type="SUPFAM" id="SSF47807">
    <property type="entry name" value="5' to 3' exonuclease, C-terminal subdomain"/>
    <property type="match status" value="1"/>
</dbReference>
<dbReference type="InterPro" id="IPR002562">
    <property type="entry name" value="3'-5'_exonuclease_dom"/>
</dbReference>
<keyword evidence="7" id="KW-0540">Nuclease</keyword>
<keyword evidence="13 16" id="KW-0234">DNA repair</keyword>
<dbReference type="Pfam" id="PF02739">
    <property type="entry name" value="5_3_exonuc_N"/>
    <property type="match status" value="1"/>
</dbReference>
<evidence type="ECO:0000256" key="9">
    <source>
        <dbReference type="ARBA" id="ARBA00022801"/>
    </source>
</evidence>
<dbReference type="PANTHER" id="PTHR10133:SF27">
    <property type="entry name" value="DNA POLYMERASE NU"/>
    <property type="match status" value="1"/>
</dbReference>
<evidence type="ECO:0000256" key="14">
    <source>
        <dbReference type="ARBA" id="ARBA00049244"/>
    </source>
</evidence>
<dbReference type="SUPFAM" id="SSF88723">
    <property type="entry name" value="PIN domain-like"/>
    <property type="match status" value="1"/>
</dbReference>
<evidence type="ECO:0000259" key="18">
    <source>
        <dbReference type="SMART" id="SM00474"/>
    </source>
</evidence>
<dbReference type="InterPro" id="IPR019760">
    <property type="entry name" value="DNA-dir_DNA_pol_A_CS"/>
</dbReference>
<comment type="catalytic activity">
    <reaction evidence="14 16">
        <text>DNA(n) + a 2'-deoxyribonucleoside 5'-triphosphate = DNA(n+1) + diphosphate</text>
        <dbReference type="Rhea" id="RHEA:22508"/>
        <dbReference type="Rhea" id="RHEA-COMP:17339"/>
        <dbReference type="Rhea" id="RHEA-COMP:17340"/>
        <dbReference type="ChEBI" id="CHEBI:33019"/>
        <dbReference type="ChEBI" id="CHEBI:61560"/>
        <dbReference type="ChEBI" id="CHEBI:173112"/>
        <dbReference type="EC" id="2.7.7.7"/>
    </reaction>
</comment>
<dbReference type="CDD" id="cd08637">
    <property type="entry name" value="DNA_pol_A_pol_I_C"/>
    <property type="match status" value="1"/>
</dbReference>
<dbReference type="PROSITE" id="PS00447">
    <property type="entry name" value="DNA_POLYMERASE_A"/>
    <property type="match status" value="1"/>
</dbReference>
<dbReference type="InterPro" id="IPR043502">
    <property type="entry name" value="DNA/RNA_pol_sf"/>
</dbReference>
<dbReference type="InterPro" id="IPR002421">
    <property type="entry name" value="5-3_exonuclease"/>
</dbReference>
<dbReference type="Gene3D" id="1.20.1060.10">
    <property type="entry name" value="Taq DNA Polymerase, Chain T, domain 4"/>
    <property type="match status" value="1"/>
</dbReference>
<reference evidence="21 22" key="1">
    <citation type="journal article" date="2014" name="Genome Announc.">
        <title>Genome Sequence and Methylome of Soil Bacterium Gemmatirosa kalamazoonensis KBS708T, a Member of the Rarely Cultivated Gemmatimonadetes Phylum.</title>
        <authorList>
            <person name="Debruyn J.M."/>
            <person name="Radosevich M."/>
            <person name="Wommack K.E."/>
            <person name="Polson S.W."/>
            <person name="Hauser L.J."/>
            <person name="Fawaz M.N."/>
            <person name="Korlach J."/>
            <person name="Tsai Y.C."/>
        </authorList>
    </citation>
    <scope>NUCLEOTIDE SEQUENCE [LARGE SCALE GENOMIC DNA]</scope>
    <source>
        <strain evidence="21 22">KBS708</strain>
    </source>
</reference>
<keyword evidence="10 16" id="KW-0269">Exonuclease</keyword>
<name>W0RH33_9BACT</name>
<evidence type="ECO:0000256" key="1">
    <source>
        <dbReference type="ARBA" id="ARBA00007705"/>
    </source>
</evidence>
<evidence type="ECO:0000256" key="2">
    <source>
        <dbReference type="ARBA" id="ARBA00012417"/>
    </source>
</evidence>
<dbReference type="RefSeq" id="WP_104022304.1">
    <property type="nucleotide sequence ID" value="NZ_CP007128.1"/>
</dbReference>
<dbReference type="SMART" id="SM00475">
    <property type="entry name" value="53EXOc"/>
    <property type="match status" value="1"/>
</dbReference>
<evidence type="ECO:0000259" key="19">
    <source>
        <dbReference type="SMART" id="SM00475"/>
    </source>
</evidence>
<dbReference type="FunFam" id="1.10.150.20:FF:000003">
    <property type="entry name" value="DNA polymerase I"/>
    <property type="match status" value="1"/>
</dbReference>
<dbReference type="PRINTS" id="PR00868">
    <property type="entry name" value="DNAPOLI"/>
</dbReference>
<dbReference type="eggNOG" id="COG0749">
    <property type="taxonomic scope" value="Bacteria"/>
</dbReference>
<evidence type="ECO:0000313" key="22">
    <source>
        <dbReference type="Proteomes" id="UP000019151"/>
    </source>
</evidence>
<comment type="function">
    <text evidence="16">In addition to polymerase activity, this DNA polymerase exhibits 3'-5' and 5'-3' exonuclease activity.</text>
</comment>
<dbReference type="InterPro" id="IPR020046">
    <property type="entry name" value="5-3_exonucl_a-hlix_arch_N"/>
</dbReference>
<dbReference type="Pfam" id="PF01367">
    <property type="entry name" value="5_3_exonuc"/>
    <property type="match status" value="1"/>
</dbReference>
<dbReference type="InterPro" id="IPR002298">
    <property type="entry name" value="DNA_polymerase_A"/>
</dbReference>
<dbReference type="SMART" id="SM00474">
    <property type="entry name" value="35EXOc"/>
    <property type="match status" value="1"/>
</dbReference>
<dbReference type="STRING" id="861299.J421_1151"/>
<proteinExistence type="inferred from homology"/>
<accession>W0RH33</accession>
<dbReference type="SMART" id="SM00482">
    <property type="entry name" value="POLAc"/>
    <property type="match status" value="1"/>
</dbReference>
<dbReference type="Gene3D" id="3.40.50.1010">
    <property type="entry name" value="5'-nuclease"/>
    <property type="match status" value="1"/>
</dbReference>
<dbReference type="GO" id="GO:0006302">
    <property type="term" value="P:double-strand break repair"/>
    <property type="evidence" value="ECO:0007669"/>
    <property type="project" value="TreeGrafter"/>
</dbReference>
<dbReference type="InterPro" id="IPR018320">
    <property type="entry name" value="DNA_polymerase_1"/>
</dbReference>
<keyword evidence="12 16" id="KW-0238">DNA-binding</keyword>
<evidence type="ECO:0000256" key="11">
    <source>
        <dbReference type="ARBA" id="ARBA00022932"/>
    </source>
</evidence>
<evidence type="ECO:0000256" key="16">
    <source>
        <dbReference type="RuleBase" id="RU004460"/>
    </source>
</evidence>
<evidence type="ECO:0000313" key="21">
    <source>
        <dbReference type="EMBL" id="AHG88688.1"/>
    </source>
</evidence>
<keyword evidence="8 16" id="KW-0227">DNA damage</keyword>
<dbReference type="InterPro" id="IPR012337">
    <property type="entry name" value="RNaseH-like_sf"/>
</dbReference>
<dbReference type="OrthoDB" id="9806424at2"/>
<keyword evidence="11 16" id="KW-0239">DNA-directed DNA polymerase</keyword>
<dbReference type="GO" id="GO:0003677">
    <property type="term" value="F:DNA binding"/>
    <property type="evidence" value="ECO:0007669"/>
    <property type="project" value="UniProtKB-UniRule"/>
</dbReference>
<dbReference type="Gene3D" id="1.10.150.20">
    <property type="entry name" value="5' to 3' exonuclease, C-terminal subdomain"/>
    <property type="match status" value="2"/>
</dbReference>
<dbReference type="FunCoup" id="W0RH33">
    <property type="interactions" value="308"/>
</dbReference>
<evidence type="ECO:0000256" key="3">
    <source>
        <dbReference type="ARBA" id="ARBA00020311"/>
    </source>
</evidence>
<dbReference type="FunFam" id="1.10.150.20:FF:000002">
    <property type="entry name" value="DNA polymerase I"/>
    <property type="match status" value="1"/>
</dbReference>
<keyword evidence="5 16" id="KW-0548">Nucleotidyltransferase</keyword>
<dbReference type="PATRIC" id="fig|861299.3.peg.1167"/>
<dbReference type="InterPro" id="IPR036279">
    <property type="entry name" value="5-3_exonuclease_C_sf"/>
</dbReference>
<dbReference type="GO" id="GO:0008409">
    <property type="term" value="F:5'-3' exonuclease activity"/>
    <property type="evidence" value="ECO:0007669"/>
    <property type="project" value="UniProtKB-UniRule"/>
</dbReference>
<dbReference type="SMART" id="SM00279">
    <property type="entry name" value="HhH2"/>
    <property type="match status" value="1"/>
</dbReference>
<feature type="domain" description="3'-5' exonuclease" evidence="18">
    <location>
        <begin position="322"/>
        <end position="592"/>
    </location>
</feature>
<dbReference type="EC" id="2.7.7.7" evidence="2 15"/>
<dbReference type="NCBIfam" id="TIGR00593">
    <property type="entry name" value="pola"/>
    <property type="match status" value="1"/>
</dbReference>
<dbReference type="KEGG" id="gba:J421_1151"/>
<keyword evidence="9 16" id="KW-0378">Hydrolase</keyword>
<dbReference type="PANTHER" id="PTHR10133">
    <property type="entry name" value="DNA POLYMERASE I"/>
    <property type="match status" value="1"/>
</dbReference>
<evidence type="ECO:0000256" key="13">
    <source>
        <dbReference type="ARBA" id="ARBA00023204"/>
    </source>
</evidence>
<dbReference type="InterPro" id="IPR020045">
    <property type="entry name" value="DNA_polI_H3TH"/>
</dbReference>
<dbReference type="InParanoid" id="W0RH33"/>
<evidence type="ECO:0000256" key="10">
    <source>
        <dbReference type="ARBA" id="ARBA00022839"/>
    </source>
</evidence>
<dbReference type="EMBL" id="CP007128">
    <property type="protein sequence ID" value="AHG88688.1"/>
    <property type="molecule type" value="Genomic_DNA"/>
</dbReference>
<comment type="similarity">
    <text evidence="1 16">Belongs to the DNA polymerase type-A family.</text>
</comment>
<dbReference type="InterPro" id="IPR001098">
    <property type="entry name" value="DNA-dir_DNA_pol_A_palm_dom"/>
</dbReference>
<feature type="region of interest" description="Disordered" evidence="17">
    <location>
        <begin position="398"/>
        <end position="453"/>
    </location>
</feature>
<feature type="compositionally biased region" description="Basic and acidic residues" evidence="17">
    <location>
        <begin position="404"/>
        <end position="417"/>
    </location>
</feature>
<dbReference type="GO" id="GO:0003887">
    <property type="term" value="F:DNA-directed DNA polymerase activity"/>
    <property type="evidence" value="ECO:0007669"/>
    <property type="project" value="UniProtKB-UniRule"/>
</dbReference>
<evidence type="ECO:0000256" key="7">
    <source>
        <dbReference type="ARBA" id="ARBA00022722"/>
    </source>
</evidence>
<dbReference type="Pfam" id="PF01612">
    <property type="entry name" value="DNA_pol_A_exo1"/>
    <property type="match status" value="1"/>
</dbReference>
<organism evidence="21 22">
    <name type="scientific">Gemmatirosa kalamazoonensis</name>
    <dbReference type="NCBI Taxonomy" id="861299"/>
    <lineage>
        <taxon>Bacteria</taxon>
        <taxon>Pseudomonadati</taxon>
        <taxon>Gemmatimonadota</taxon>
        <taxon>Gemmatimonadia</taxon>
        <taxon>Gemmatimonadales</taxon>
        <taxon>Gemmatimonadaceae</taxon>
        <taxon>Gemmatirosa</taxon>
    </lineage>
</organism>
<dbReference type="InterPro" id="IPR029060">
    <property type="entry name" value="PIN-like_dom_sf"/>
</dbReference>
<dbReference type="SUPFAM" id="SSF56672">
    <property type="entry name" value="DNA/RNA polymerases"/>
    <property type="match status" value="1"/>
</dbReference>
<protein>
    <recommendedName>
        <fullName evidence="3 15">DNA polymerase I</fullName>
        <ecNumber evidence="2 15">2.7.7.7</ecNumber>
    </recommendedName>
</protein>
<dbReference type="SUPFAM" id="SSF53098">
    <property type="entry name" value="Ribonuclease H-like"/>
    <property type="match status" value="1"/>
</dbReference>
<evidence type="ECO:0000256" key="17">
    <source>
        <dbReference type="SAM" id="MobiDB-lite"/>
    </source>
</evidence>
<dbReference type="eggNOG" id="COG0258">
    <property type="taxonomic scope" value="Bacteria"/>
</dbReference>
<feature type="domain" description="5'-3' exonuclease" evidence="19">
    <location>
        <begin position="13"/>
        <end position="283"/>
    </location>
</feature>
<evidence type="ECO:0000256" key="6">
    <source>
        <dbReference type="ARBA" id="ARBA00022705"/>
    </source>
</evidence>
<dbReference type="AlphaFoldDB" id="W0RH33"/>
<dbReference type="CDD" id="cd06139">
    <property type="entry name" value="DNA_polA_I_Ecoli_like_exo"/>
    <property type="match status" value="1"/>
</dbReference>
<dbReference type="Proteomes" id="UP000019151">
    <property type="component" value="Chromosome"/>
</dbReference>
<dbReference type="CDD" id="cd09859">
    <property type="entry name" value="PIN_53EXO"/>
    <property type="match status" value="1"/>
</dbReference>
<gene>
    <name evidence="16" type="primary">polA</name>
    <name evidence="21" type="ORF">J421_1151</name>
</gene>
<dbReference type="Gene3D" id="3.30.420.10">
    <property type="entry name" value="Ribonuclease H-like superfamily/Ribonuclease H"/>
    <property type="match status" value="1"/>
</dbReference>
<dbReference type="CDD" id="cd09898">
    <property type="entry name" value="H3TH_53EXO"/>
    <property type="match status" value="1"/>
</dbReference>
<feature type="compositionally biased region" description="Low complexity" evidence="17">
    <location>
        <begin position="442"/>
        <end position="451"/>
    </location>
</feature>
<evidence type="ECO:0000256" key="5">
    <source>
        <dbReference type="ARBA" id="ARBA00022695"/>
    </source>
</evidence>
<dbReference type="NCBIfam" id="NF004397">
    <property type="entry name" value="PRK05755.1"/>
    <property type="match status" value="1"/>
</dbReference>
<sequence>MPDATPAATPPVAPPPRLFLVDGYALIYRAFFALISRPLRTSRGENTSAAWGIVNFLNRLITTHKPEYLGWVHDSGLSFRHEQYPAYKATREKLTEELQDDFDRGMERICQLLEAYRIPIISMAGYEADDVIGSLAKKGTNAGLQVVVVSGDKDFHQLVRPGVWLLNPGRGGPAAVDEQWVSVENGSERLGVPPERTTDYLALVGDSSDNVPGVKGIGDKGAQELIAEFGDLETILANVDKITKKRPREALQAGADSARLSKELVTILCDLDVPFDLEKFRIEEPDREALKPLYAELEFTALLKDVVASAAPAEKAKEAVTYETVDTVQAMKRLVARARKARTIAVDTETVVDPSSPTKIDPLRSTLVSLSIALAPGEAYYLPLAHRMWEPPQAELALGIPDAPGDRSPTDAPEDRGLFSGGDEPGGEPIVAAPKKKKAAAKKAASAPEPAGIGGRMIAERGAQPPKNLPPLLSDEMRPLVELLEDESVSKTLQNAKYDVLALRRAGVTLRGVDFDTMLASYVLDPGRRSHGMDVLAAEFLDYTMIAYEDLTGKGKGQLAFDVVPVEAARDYSCEDADITLRLREIFEPQLESQGLTTLFREVEMPLVCVLAEMEWTGIAIDVEHFKSLKERFQAERERVEKEIYVEAGEEFNINSNPQLRVLLFEKLGLPVKKRTPTGPSTDASVLTELADEGHVIPQLLMEYREIFKLEGTYIDTLPALVHPETGRIHTTYSQAVAATGRLSSNDPNLQNIPIRKELGRDIRRGFVPRKGWKLMAADYSQIELRLLAHFSGDPAFVQAFNSGGDIHRQTAAIIFGVPLDDVTKEMRGRAKTINFATIYGQGAHALSRQLKIANAEAREFIATYFERFRGVREYLEGQVEFAREHGYVETLFKRRRYIPELKEKNFNIRAFGERVAQNAPIQGSAADLIKVAMIRIDRALRERGLSTKMLLQVHDELVFEVPVPELADVTALVRAEMEGAASLSVPLLVEVGVGDNWLEAK</sequence>
<evidence type="ECO:0000259" key="20">
    <source>
        <dbReference type="SMART" id="SM00482"/>
    </source>
</evidence>
<dbReference type="GO" id="GO:0006261">
    <property type="term" value="P:DNA-templated DNA replication"/>
    <property type="evidence" value="ECO:0007669"/>
    <property type="project" value="UniProtKB-UniRule"/>
</dbReference>
<evidence type="ECO:0000256" key="4">
    <source>
        <dbReference type="ARBA" id="ARBA00022679"/>
    </source>
</evidence>
<feature type="domain" description="DNA-directed DNA polymerase family A palm" evidence="20">
    <location>
        <begin position="760"/>
        <end position="966"/>
    </location>
</feature>
<dbReference type="Gene3D" id="3.30.70.370">
    <property type="match status" value="1"/>
</dbReference>
<dbReference type="HOGENOM" id="CLU_004675_0_0_0"/>
<keyword evidence="6 16" id="KW-0235">DNA replication</keyword>
<dbReference type="GO" id="GO:0008408">
    <property type="term" value="F:3'-5' exonuclease activity"/>
    <property type="evidence" value="ECO:0007669"/>
    <property type="project" value="UniProtKB-UniRule"/>
</dbReference>